<geneLocation type="plasmid" evidence="2 3">
    <name>punmamed2</name>
</geneLocation>
<keyword evidence="3" id="KW-1185">Reference proteome</keyword>
<dbReference type="RefSeq" id="WP_270151563.1">
    <property type="nucleotide sequence ID" value="NZ_CP115451.1"/>
</dbReference>
<dbReference type="Proteomes" id="UP001212821">
    <property type="component" value="Plasmid punmamed2"/>
</dbReference>
<sequence length="120" mass="13652">MGKGVPREGHHDPWNSAITPGEKKETQMPEKTLQVGTWELEEDNGELHFRKDGNTKLVLGADGRIVGYPKYEDHIRLWNTHHNSYLRGDADKHANINFGRGHAVAMWGDDTEDEIILKKP</sequence>
<keyword evidence="2" id="KW-0614">Plasmid</keyword>
<name>A0ABY7QGV6_9ACTN</name>
<evidence type="ECO:0000313" key="2">
    <source>
        <dbReference type="EMBL" id="WBP91943.1"/>
    </source>
</evidence>
<evidence type="ECO:0000313" key="3">
    <source>
        <dbReference type="Proteomes" id="UP001212821"/>
    </source>
</evidence>
<feature type="region of interest" description="Disordered" evidence="1">
    <location>
        <begin position="1"/>
        <end position="30"/>
    </location>
</feature>
<protein>
    <submittedName>
        <fullName evidence="2">Uncharacterized protein</fullName>
    </submittedName>
</protein>
<feature type="compositionally biased region" description="Basic and acidic residues" evidence="1">
    <location>
        <begin position="1"/>
        <end position="13"/>
    </location>
</feature>
<organism evidence="2 3">
    <name type="scientific">Kitasatospora cathayae</name>
    <dbReference type="NCBI Taxonomy" id="3004092"/>
    <lineage>
        <taxon>Bacteria</taxon>
        <taxon>Bacillati</taxon>
        <taxon>Actinomycetota</taxon>
        <taxon>Actinomycetes</taxon>
        <taxon>Kitasatosporales</taxon>
        <taxon>Streptomycetaceae</taxon>
        <taxon>Kitasatospora</taxon>
    </lineage>
</organism>
<evidence type="ECO:0000256" key="1">
    <source>
        <dbReference type="SAM" id="MobiDB-lite"/>
    </source>
</evidence>
<accession>A0ABY7QGV6</accession>
<gene>
    <name evidence="2" type="ORF">O1G21_39830</name>
</gene>
<reference evidence="2 3" key="1">
    <citation type="submission" date="2022-12" db="EMBL/GenBank/DDBJ databases">
        <title>HUAS 3-15.</title>
        <authorList>
            <person name="Mo P."/>
        </authorList>
    </citation>
    <scope>NUCLEOTIDE SEQUENCE [LARGE SCALE GENOMIC DNA]</scope>
    <source>
        <strain evidence="2 3">HUAS 3-15</strain>
        <plasmid evidence="2 3">punmamed2</plasmid>
    </source>
</reference>
<proteinExistence type="predicted"/>
<dbReference type="EMBL" id="CP115451">
    <property type="protein sequence ID" value="WBP91943.1"/>
    <property type="molecule type" value="Genomic_DNA"/>
</dbReference>